<evidence type="ECO:0000256" key="1">
    <source>
        <dbReference type="SAM" id="MobiDB-lite"/>
    </source>
</evidence>
<sequence>MVFPKILTRHAVPDLALEALRRAHPDAQLLVPDTNIFLECRPLASLPWHDLGSREILLVLTRPVQKELDKHKNSHRADRVRELNRMLLELWHNPGKPLPVPNIPSGPTVSLACGPRPWGASPTPGLDPSHPDDMIAQWVLWLRAKLGGREVTLLTGDVGLYATAVHFAIPRKFVEQHWLDPKGIEQKNENGKMRKEIERLKKQSPFISVKIEYPEPTGVGVVAREVAVYQPLSQEDMERSLANIKERMLSRIGGHRARKPEVPGHAGLPSANPESPRPSSAASAAVERAVVEDYIGELRRYLSGLHLALSKVGRVIELRFAVSNSGEKPANDAFVVFEAEGTLSLDQGREVIAEPQHPKPPRPGPGPFTGSPPLRAVPPRRAAGDPGGVPTQLDKRRALVFLEGSRPQLIEGQYAVLPAKEQVVKGRVLVMLPEPEGGVPKPGGGRVQVTVRGDDFVEASASLAVKYSYFEGSIVGRLQEIEARVLVEIDDQGA</sequence>
<dbReference type="AlphaFoldDB" id="A0A4D8R1A5"/>
<feature type="region of interest" description="Disordered" evidence="1">
    <location>
        <begin position="353"/>
        <end position="389"/>
    </location>
</feature>
<dbReference type="EMBL" id="CP032346">
    <property type="protein sequence ID" value="QCO17185.1"/>
    <property type="molecule type" value="Genomic_DNA"/>
</dbReference>
<feature type="compositionally biased region" description="Low complexity" evidence="1">
    <location>
        <begin position="368"/>
        <end position="381"/>
    </location>
</feature>
<evidence type="ECO:0000313" key="3">
    <source>
        <dbReference type="EMBL" id="QCO17185.1"/>
    </source>
</evidence>
<feature type="compositionally biased region" description="Low complexity" evidence="1">
    <location>
        <begin position="269"/>
        <end position="284"/>
    </location>
</feature>
<dbReference type="Proteomes" id="UP000298693">
    <property type="component" value="Plasmid p1"/>
</dbReference>
<dbReference type="InterPro" id="IPR002716">
    <property type="entry name" value="PIN_dom"/>
</dbReference>
<feature type="region of interest" description="Disordered" evidence="1">
    <location>
        <begin position="252"/>
        <end position="284"/>
    </location>
</feature>
<protein>
    <recommendedName>
        <fullName evidence="2">PIN domain-containing protein</fullName>
    </recommendedName>
</protein>
<proteinExistence type="predicted"/>
<evidence type="ECO:0000259" key="2">
    <source>
        <dbReference type="Pfam" id="PF13638"/>
    </source>
</evidence>
<reference evidence="3 4" key="1">
    <citation type="submission" date="2018-09" db="EMBL/GenBank/DDBJ databases">
        <title>Whole genome based analysis of evolution and adaptive divergence in Indian and Brazilian strains of Azospirillum brasilense.</title>
        <authorList>
            <person name="Singh C."/>
            <person name="Tripathi A.K."/>
        </authorList>
    </citation>
    <scope>NUCLEOTIDE SEQUENCE [LARGE SCALE GENOMIC DNA]</scope>
    <source>
        <strain evidence="3 4">MTCC4039</strain>
        <plasmid evidence="3 4">p1</plasmid>
    </source>
</reference>
<feature type="domain" description="PIN" evidence="2">
    <location>
        <begin position="30"/>
        <end position="164"/>
    </location>
</feature>
<organism evidence="3 4">
    <name type="scientific">Azospirillum brasilense</name>
    <dbReference type="NCBI Taxonomy" id="192"/>
    <lineage>
        <taxon>Bacteria</taxon>
        <taxon>Pseudomonadati</taxon>
        <taxon>Pseudomonadota</taxon>
        <taxon>Alphaproteobacteria</taxon>
        <taxon>Rhodospirillales</taxon>
        <taxon>Azospirillaceae</taxon>
        <taxon>Azospirillum</taxon>
    </lineage>
</organism>
<dbReference type="Pfam" id="PF13638">
    <property type="entry name" value="PIN_4"/>
    <property type="match status" value="1"/>
</dbReference>
<accession>A0A4D8R1A5</accession>
<dbReference type="RefSeq" id="WP_137141317.1">
    <property type="nucleotide sequence ID" value="NZ_CP032346.1"/>
</dbReference>
<geneLocation type="plasmid" evidence="3">
    <name>p1</name>
</geneLocation>
<name>A0A4D8R1A5_AZOBR</name>
<evidence type="ECO:0000313" key="4">
    <source>
        <dbReference type="Proteomes" id="UP000298693"/>
    </source>
</evidence>
<gene>
    <name evidence="3" type="ORF">D3869_18160</name>
</gene>
<keyword evidence="3" id="KW-0614">Plasmid</keyword>
<dbReference type="Gene3D" id="3.40.50.1010">
    <property type="entry name" value="5'-nuclease"/>
    <property type="match status" value="1"/>
</dbReference>